<evidence type="ECO:0000313" key="2">
    <source>
        <dbReference type="EMBL" id="CAB4730530.1"/>
    </source>
</evidence>
<gene>
    <name evidence="2" type="ORF">UFOPK2761_00473</name>
</gene>
<protein>
    <submittedName>
        <fullName evidence="2">Unannotated protein</fullName>
    </submittedName>
</protein>
<proteinExistence type="predicted"/>
<dbReference type="Pfam" id="PF04480">
    <property type="entry name" value="DUF559"/>
    <property type="match status" value="1"/>
</dbReference>
<sequence length="337" mass="37600">MAAATSTAPEEPGAVGFLVAEALVMARLTDLDDPLLVAARRLAETQDGVLSRRQLYALGVPRWLVRREVLARRWVRVGDQAIRLHTGPLSPQGHRWAALFVGGPRAMLDGASSLVASGLERFDEGRVRVSVPRGARIRQRRAYDVRQTRRWSADDLLRGTGVPRTRPAVAAVRAALWARTDREATYVVTAAVQQGLVKPAELGVELLRIRRDRRRTMLHELVNELLDGARSLGELDVARALKARGLPAPQRQVLRRDGRGRYYLDLYWPQFRLVVEIDGIHHTWAESVVGDALRQNALTLQGDRVLRLPLLGFRLDREAFLDQVELAMVAGGLRRAA</sequence>
<dbReference type="EMBL" id="CAEZYQ010000002">
    <property type="protein sequence ID" value="CAB4730530.1"/>
    <property type="molecule type" value="Genomic_DNA"/>
</dbReference>
<name>A0A6J6S6B7_9ZZZZ</name>
<reference evidence="2" key="1">
    <citation type="submission" date="2020-05" db="EMBL/GenBank/DDBJ databases">
        <authorList>
            <person name="Chiriac C."/>
            <person name="Salcher M."/>
            <person name="Ghai R."/>
            <person name="Kavagutti S V."/>
        </authorList>
    </citation>
    <scope>NUCLEOTIDE SEQUENCE</scope>
</reference>
<organism evidence="2">
    <name type="scientific">freshwater metagenome</name>
    <dbReference type="NCBI Taxonomy" id="449393"/>
    <lineage>
        <taxon>unclassified sequences</taxon>
        <taxon>metagenomes</taxon>
        <taxon>ecological metagenomes</taxon>
    </lineage>
</organism>
<feature type="domain" description="DUF559" evidence="1">
    <location>
        <begin position="257"/>
        <end position="309"/>
    </location>
</feature>
<dbReference type="Gene3D" id="3.40.960.10">
    <property type="entry name" value="VSR Endonuclease"/>
    <property type="match status" value="1"/>
</dbReference>
<dbReference type="AlphaFoldDB" id="A0A6J6S6B7"/>
<dbReference type="InterPro" id="IPR007569">
    <property type="entry name" value="DUF559"/>
</dbReference>
<evidence type="ECO:0000259" key="1">
    <source>
        <dbReference type="Pfam" id="PF04480"/>
    </source>
</evidence>
<accession>A0A6J6S6B7</accession>